<evidence type="ECO:0000256" key="2">
    <source>
        <dbReference type="PROSITE-ProRule" id="PRU00192"/>
    </source>
</evidence>
<reference evidence="6" key="1">
    <citation type="submission" date="2022-07" db="EMBL/GenBank/DDBJ databases">
        <title>Fungi with potential for degradation of polypropylene.</title>
        <authorList>
            <person name="Gostincar C."/>
        </authorList>
    </citation>
    <scope>NUCLEOTIDE SEQUENCE</scope>
    <source>
        <strain evidence="6">EXF-13308</strain>
    </source>
</reference>
<dbReference type="SUPFAM" id="SSF50044">
    <property type="entry name" value="SH3-domain"/>
    <property type="match status" value="1"/>
</dbReference>
<evidence type="ECO:0000313" key="6">
    <source>
        <dbReference type="EMBL" id="KAJ9142083.1"/>
    </source>
</evidence>
<dbReference type="EMBL" id="JANBVO010000023">
    <property type="protein sequence ID" value="KAJ9142083.1"/>
    <property type="molecule type" value="Genomic_DNA"/>
</dbReference>
<dbReference type="PROSITE" id="PS50002">
    <property type="entry name" value="SH3"/>
    <property type="match status" value="1"/>
</dbReference>
<organism evidence="6 7">
    <name type="scientific">Pleurostoma richardsiae</name>
    <dbReference type="NCBI Taxonomy" id="41990"/>
    <lineage>
        <taxon>Eukaryota</taxon>
        <taxon>Fungi</taxon>
        <taxon>Dikarya</taxon>
        <taxon>Ascomycota</taxon>
        <taxon>Pezizomycotina</taxon>
        <taxon>Sordariomycetes</taxon>
        <taxon>Sordariomycetidae</taxon>
        <taxon>Calosphaeriales</taxon>
        <taxon>Pleurostomataceae</taxon>
        <taxon>Pleurostoma</taxon>
    </lineage>
</organism>
<proteinExistence type="predicted"/>
<dbReference type="SMART" id="SM00326">
    <property type="entry name" value="SH3"/>
    <property type="match status" value="1"/>
</dbReference>
<evidence type="ECO:0000256" key="1">
    <source>
        <dbReference type="ARBA" id="ARBA00022443"/>
    </source>
</evidence>
<evidence type="ECO:0000313" key="7">
    <source>
        <dbReference type="Proteomes" id="UP001174694"/>
    </source>
</evidence>
<dbReference type="CDD" id="cd00174">
    <property type="entry name" value="SH3"/>
    <property type="match status" value="1"/>
</dbReference>
<sequence>MTRILIAPYDFNPRTPDELRFSQGDYILVSELGHGWCWGQNLSQGGAEGKFPKRYSSVPRTYESSLNRALLETASVCCRMDMLIAKSSHLPSEDDRRSLQKREETLNSRGALSYLSSGCAGGIWEKCVRSFVGAFEEKRVDPNDFVLCRTKLRGFAERLDQFVGDLVTEIRKHAKVMPSVLENALCMQTTLRSLLEVTNFAFDAWNGKFPSSPSTPYSRTSTALTGTTLSPSPSFPPPSCSPTQHRSLLHALLLSYPTLRNLTFLVSLASCCLQFRAYVVASHLPGSPSDPDFYTAVQSLLMQLLTTYTGLAPTAAAARLAVPVVDSEVALPDGGTDEDTASTKKRSAGRTVSALWVALLCAAAVVLNFTSVAVYVRDAAASPLLGFFGSVVQAITVLQLAARVGDRFNE</sequence>
<evidence type="ECO:0000256" key="3">
    <source>
        <dbReference type="SAM" id="MobiDB-lite"/>
    </source>
</evidence>
<protein>
    <recommendedName>
        <fullName evidence="5">SH3 domain-containing protein</fullName>
    </recommendedName>
</protein>
<keyword evidence="4" id="KW-0812">Transmembrane</keyword>
<dbReference type="Gene3D" id="2.30.30.40">
    <property type="entry name" value="SH3 Domains"/>
    <property type="match status" value="1"/>
</dbReference>
<keyword evidence="4" id="KW-1133">Transmembrane helix</keyword>
<dbReference type="AlphaFoldDB" id="A0AA38RMX6"/>
<evidence type="ECO:0000256" key="4">
    <source>
        <dbReference type="SAM" id="Phobius"/>
    </source>
</evidence>
<dbReference type="Proteomes" id="UP001174694">
    <property type="component" value="Unassembled WGS sequence"/>
</dbReference>
<keyword evidence="7" id="KW-1185">Reference proteome</keyword>
<comment type="caution">
    <text evidence="6">The sequence shown here is derived from an EMBL/GenBank/DDBJ whole genome shotgun (WGS) entry which is preliminary data.</text>
</comment>
<keyword evidence="1 2" id="KW-0728">SH3 domain</keyword>
<keyword evidence="4" id="KW-0472">Membrane</keyword>
<feature type="transmembrane region" description="Helical" evidence="4">
    <location>
        <begin position="354"/>
        <end position="376"/>
    </location>
</feature>
<feature type="compositionally biased region" description="Low complexity" evidence="3">
    <location>
        <begin position="211"/>
        <end position="232"/>
    </location>
</feature>
<evidence type="ECO:0000259" key="5">
    <source>
        <dbReference type="PROSITE" id="PS50002"/>
    </source>
</evidence>
<name>A0AA38RMX6_9PEZI</name>
<dbReference type="InterPro" id="IPR036028">
    <property type="entry name" value="SH3-like_dom_sf"/>
</dbReference>
<feature type="domain" description="SH3" evidence="5">
    <location>
        <begin position="1"/>
        <end position="61"/>
    </location>
</feature>
<accession>A0AA38RMX6</accession>
<gene>
    <name evidence="6" type="ORF">NKR23_g7380</name>
</gene>
<feature type="transmembrane region" description="Helical" evidence="4">
    <location>
        <begin position="382"/>
        <end position="402"/>
    </location>
</feature>
<feature type="region of interest" description="Disordered" evidence="3">
    <location>
        <begin position="211"/>
        <end position="240"/>
    </location>
</feature>
<dbReference type="Pfam" id="PF14604">
    <property type="entry name" value="SH3_9"/>
    <property type="match status" value="1"/>
</dbReference>
<dbReference type="InterPro" id="IPR001452">
    <property type="entry name" value="SH3_domain"/>
</dbReference>